<accession>A0A9J6E1U5</accession>
<gene>
    <name evidence="1" type="ORF">HPB51_012262</name>
</gene>
<organism evidence="1 2">
    <name type="scientific">Rhipicephalus microplus</name>
    <name type="common">Cattle tick</name>
    <name type="synonym">Boophilus microplus</name>
    <dbReference type="NCBI Taxonomy" id="6941"/>
    <lineage>
        <taxon>Eukaryota</taxon>
        <taxon>Metazoa</taxon>
        <taxon>Ecdysozoa</taxon>
        <taxon>Arthropoda</taxon>
        <taxon>Chelicerata</taxon>
        <taxon>Arachnida</taxon>
        <taxon>Acari</taxon>
        <taxon>Parasitiformes</taxon>
        <taxon>Ixodida</taxon>
        <taxon>Ixodoidea</taxon>
        <taxon>Ixodidae</taxon>
        <taxon>Rhipicephalinae</taxon>
        <taxon>Rhipicephalus</taxon>
        <taxon>Boophilus</taxon>
    </lineage>
</organism>
<evidence type="ECO:0000313" key="2">
    <source>
        <dbReference type="Proteomes" id="UP000821866"/>
    </source>
</evidence>
<sequence>MSEQRWYPAERSGSFAKLKQAHMRELPFEDCRKRGGLVFRSIDERYSFCAGDPRGEYGVCHDGHGLYIFNEL</sequence>
<name>A0A9J6E1U5_RHIMP</name>
<reference evidence="1" key="2">
    <citation type="submission" date="2021-09" db="EMBL/GenBank/DDBJ databases">
        <authorList>
            <person name="Jia N."/>
            <person name="Wang J."/>
            <person name="Shi W."/>
            <person name="Du L."/>
            <person name="Sun Y."/>
            <person name="Zhan W."/>
            <person name="Jiang J."/>
            <person name="Wang Q."/>
            <person name="Zhang B."/>
            <person name="Ji P."/>
            <person name="Sakyi L.B."/>
            <person name="Cui X."/>
            <person name="Yuan T."/>
            <person name="Jiang B."/>
            <person name="Yang W."/>
            <person name="Lam T.T.-Y."/>
            <person name="Chang Q."/>
            <person name="Ding S."/>
            <person name="Wang X."/>
            <person name="Zhu J."/>
            <person name="Ruan X."/>
            <person name="Zhao L."/>
            <person name="Wei J."/>
            <person name="Que T."/>
            <person name="Du C."/>
            <person name="Cheng J."/>
            <person name="Dai P."/>
            <person name="Han X."/>
            <person name="Huang E."/>
            <person name="Gao Y."/>
            <person name="Liu J."/>
            <person name="Shao H."/>
            <person name="Ye R."/>
            <person name="Li L."/>
            <person name="Wei W."/>
            <person name="Wang X."/>
            <person name="Wang C."/>
            <person name="Huo Q."/>
            <person name="Li W."/>
            <person name="Guo W."/>
            <person name="Chen H."/>
            <person name="Chen S."/>
            <person name="Zhou L."/>
            <person name="Zhou L."/>
            <person name="Ni X."/>
            <person name="Tian J."/>
            <person name="Zhou Y."/>
            <person name="Sheng Y."/>
            <person name="Liu T."/>
            <person name="Pan Y."/>
            <person name="Xia L."/>
            <person name="Li J."/>
            <person name="Zhao F."/>
            <person name="Cao W."/>
        </authorList>
    </citation>
    <scope>NUCLEOTIDE SEQUENCE</scope>
    <source>
        <strain evidence="1">Rmic-2018</strain>
        <tissue evidence="1">Larvae</tissue>
    </source>
</reference>
<reference evidence="1" key="1">
    <citation type="journal article" date="2020" name="Cell">
        <title>Large-Scale Comparative Analyses of Tick Genomes Elucidate Their Genetic Diversity and Vector Capacities.</title>
        <authorList>
            <consortium name="Tick Genome and Microbiome Consortium (TIGMIC)"/>
            <person name="Jia N."/>
            <person name="Wang J."/>
            <person name="Shi W."/>
            <person name="Du L."/>
            <person name="Sun Y."/>
            <person name="Zhan W."/>
            <person name="Jiang J.F."/>
            <person name="Wang Q."/>
            <person name="Zhang B."/>
            <person name="Ji P."/>
            <person name="Bell-Sakyi L."/>
            <person name="Cui X.M."/>
            <person name="Yuan T.T."/>
            <person name="Jiang B.G."/>
            <person name="Yang W.F."/>
            <person name="Lam T.T."/>
            <person name="Chang Q.C."/>
            <person name="Ding S.J."/>
            <person name="Wang X.J."/>
            <person name="Zhu J.G."/>
            <person name="Ruan X.D."/>
            <person name="Zhao L."/>
            <person name="Wei J.T."/>
            <person name="Ye R.Z."/>
            <person name="Que T.C."/>
            <person name="Du C.H."/>
            <person name="Zhou Y.H."/>
            <person name="Cheng J.X."/>
            <person name="Dai P.F."/>
            <person name="Guo W.B."/>
            <person name="Han X.H."/>
            <person name="Huang E.J."/>
            <person name="Li L.F."/>
            <person name="Wei W."/>
            <person name="Gao Y.C."/>
            <person name="Liu J.Z."/>
            <person name="Shao H.Z."/>
            <person name="Wang X."/>
            <person name="Wang C.C."/>
            <person name="Yang T.C."/>
            <person name="Huo Q.B."/>
            <person name="Li W."/>
            <person name="Chen H.Y."/>
            <person name="Chen S.E."/>
            <person name="Zhou L.G."/>
            <person name="Ni X.B."/>
            <person name="Tian J.H."/>
            <person name="Sheng Y."/>
            <person name="Liu T."/>
            <person name="Pan Y.S."/>
            <person name="Xia L.Y."/>
            <person name="Li J."/>
            <person name="Zhao F."/>
            <person name="Cao W.C."/>
        </authorList>
    </citation>
    <scope>NUCLEOTIDE SEQUENCE</scope>
    <source>
        <strain evidence="1">Rmic-2018</strain>
    </source>
</reference>
<protein>
    <submittedName>
        <fullName evidence="1">Uncharacterized protein</fullName>
    </submittedName>
</protein>
<keyword evidence="2" id="KW-1185">Reference proteome</keyword>
<proteinExistence type="predicted"/>
<dbReference type="AlphaFoldDB" id="A0A9J6E1U5"/>
<dbReference type="EMBL" id="JABSTU010000006">
    <property type="protein sequence ID" value="KAH8027992.1"/>
    <property type="molecule type" value="Genomic_DNA"/>
</dbReference>
<dbReference type="Proteomes" id="UP000821866">
    <property type="component" value="Chromosome 4"/>
</dbReference>
<evidence type="ECO:0000313" key="1">
    <source>
        <dbReference type="EMBL" id="KAH8027992.1"/>
    </source>
</evidence>
<comment type="caution">
    <text evidence="1">The sequence shown here is derived from an EMBL/GenBank/DDBJ whole genome shotgun (WGS) entry which is preliminary data.</text>
</comment>